<proteinExistence type="predicted"/>
<dbReference type="AlphaFoldDB" id="A0AA39XZG8"/>
<sequence length="171" mass="18669">MPNSRLASLLPRCVGFFRRLPLGPAVAGIGSFDLDAFFSFPPNPETHPLTLAIMEKKPHIKEPVGESGQIQPWREWWPPSETAVQGMTEEERKAQPWVGWKPDPLEPNAKPWLQWVPRDAHIVDQRPLSKKSAALGTAATESEPSKPAPKPDAPTVPAPVHVPASSNAEGG</sequence>
<dbReference type="Proteomes" id="UP001174936">
    <property type="component" value="Unassembled WGS sequence"/>
</dbReference>
<name>A0AA39XZG8_9PEZI</name>
<organism evidence="2 3">
    <name type="scientific">Cercophora newfieldiana</name>
    <dbReference type="NCBI Taxonomy" id="92897"/>
    <lineage>
        <taxon>Eukaryota</taxon>
        <taxon>Fungi</taxon>
        <taxon>Dikarya</taxon>
        <taxon>Ascomycota</taxon>
        <taxon>Pezizomycotina</taxon>
        <taxon>Sordariomycetes</taxon>
        <taxon>Sordariomycetidae</taxon>
        <taxon>Sordariales</taxon>
        <taxon>Lasiosphaeriaceae</taxon>
        <taxon>Cercophora</taxon>
    </lineage>
</organism>
<protein>
    <submittedName>
        <fullName evidence="2">Uncharacterized protein</fullName>
    </submittedName>
</protein>
<evidence type="ECO:0000313" key="3">
    <source>
        <dbReference type="Proteomes" id="UP001174936"/>
    </source>
</evidence>
<feature type="compositionally biased region" description="Pro residues" evidence="1">
    <location>
        <begin position="146"/>
        <end position="157"/>
    </location>
</feature>
<comment type="caution">
    <text evidence="2">The sequence shown here is derived from an EMBL/GenBank/DDBJ whole genome shotgun (WGS) entry which is preliminary data.</text>
</comment>
<evidence type="ECO:0000313" key="2">
    <source>
        <dbReference type="EMBL" id="KAK0642177.1"/>
    </source>
</evidence>
<feature type="region of interest" description="Disordered" evidence="1">
    <location>
        <begin position="123"/>
        <end position="171"/>
    </location>
</feature>
<dbReference type="EMBL" id="JAULSV010000006">
    <property type="protein sequence ID" value="KAK0642177.1"/>
    <property type="molecule type" value="Genomic_DNA"/>
</dbReference>
<reference evidence="2" key="1">
    <citation type="submission" date="2023-06" db="EMBL/GenBank/DDBJ databases">
        <title>Genome-scale phylogeny and comparative genomics of the fungal order Sordariales.</title>
        <authorList>
            <consortium name="Lawrence Berkeley National Laboratory"/>
            <person name="Hensen N."/>
            <person name="Bonometti L."/>
            <person name="Westerberg I."/>
            <person name="Brannstrom I.O."/>
            <person name="Guillou S."/>
            <person name="Cros-Aarteil S."/>
            <person name="Calhoun S."/>
            <person name="Haridas S."/>
            <person name="Kuo A."/>
            <person name="Mondo S."/>
            <person name="Pangilinan J."/>
            <person name="Riley R."/>
            <person name="Labutti K."/>
            <person name="Andreopoulos B."/>
            <person name="Lipzen A."/>
            <person name="Chen C."/>
            <person name="Yanf M."/>
            <person name="Daum C."/>
            <person name="Ng V."/>
            <person name="Clum A."/>
            <person name="Steindorff A."/>
            <person name="Ohm R."/>
            <person name="Martin F."/>
            <person name="Silar P."/>
            <person name="Natvig D."/>
            <person name="Lalanne C."/>
            <person name="Gautier V."/>
            <person name="Ament-Velasquez S.L."/>
            <person name="Kruys A."/>
            <person name="Hutchinson M.I."/>
            <person name="Powell A.J."/>
            <person name="Barry K."/>
            <person name="Miller A.N."/>
            <person name="Grigoriev I.V."/>
            <person name="Debuchy R."/>
            <person name="Gladieux P."/>
            <person name="Thoren M.H."/>
            <person name="Johannesson H."/>
        </authorList>
    </citation>
    <scope>NUCLEOTIDE SEQUENCE</scope>
    <source>
        <strain evidence="2">SMH2532-1</strain>
    </source>
</reference>
<keyword evidence="3" id="KW-1185">Reference proteome</keyword>
<evidence type="ECO:0000256" key="1">
    <source>
        <dbReference type="SAM" id="MobiDB-lite"/>
    </source>
</evidence>
<gene>
    <name evidence="2" type="ORF">B0T16DRAFT_421142</name>
</gene>
<feature type="region of interest" description="Disordered" evidence="1">
    <location>
        <begin position="82"/>
        <end position="103"/>
    </location>
</feature>
<accession>A0AA39XZG8</accession>